<sequence length="362" mass="39390">MTKLMLKVLAAAVLLLQLTDYVSSCGSEWMPCDDVLIAGGSETRLGFASAVQTFCNAADGQKVGPGDYLSMATEVFHNGGKDPSTYGVIGYAYYASCQRYFDALSVDGGRCSGEIHKDTKGGTWQIGDDRISYHALGERLPPEFVPLNQLIPTVVLRPQSVNKGCGAPLNPWPFDSHNDYDQSIPLFATLSAGCACIEADAYSPKAGRTLKAQHIEPLRSVLDHNNRGSPGSIGVYIASPGQSVDLLPLRDAGYLSYLNGSHFVQRQVTVSCTGSAPFDRIDTGDGVPKRDIFYDARLDDWDPKYTRLRAKVSQQVLIAHKAGIKVHYWDLPGDSLWEPLTALSVDRLNADDMLATARLLRV</sequence>
<reference evidence="2" key="1">
    <citation type="journal article" date="2021" name="Nat. Commun.">
        <title>Genetic determinants of endophytism in the Arabidopsis root mycobiome.</title>
        <authorList>
            <person name="Mesny F."/>
            <person name="Miyauchi S."/>
            <person name="Thiergart T."/>
            <person name="Pickel B."/>
            <person name="Atanasova L."/>
            <person name="Karlsson M."/>
            <person name="Huettel B."/>
            <person name="Barry K.W."/>
            <person name="Haridas S."/>
            <person name="Chen C."/>
            <person name="Bauer D."/>
            <person name="Andreopoulos W."/>
            <person name="Pangilinan J."/>
            <person name="LaButti K."/>
            <person name="Riley R."/>
            <person name="Lipzen A."/>
            <person name="Clum A."/>
            <person name="Drula E."/>
            <person name="Henrissat B."/>
            <person name="Kohler A."/>
            <person name="Grigoriev I.V."/>
            <person name="Martin F.M."/>
            <person name="Hacquard S."/>
        </authorList>
    </citation>
    <scope>NUCLEOTIDE SEQUENCE</scope>
    <source>
        <strain evidence="2">MPI-SDFR-AT-0073</strain>
    </source>
</reference>
<proteinExistence type="predicted"/>
<feature type="chain" id="PRO_5040370078" evidence="1">
    <location>
        <begin position="25"/>
        <end position="362"/>
    </location>
</feature>
<evidence type="ECO:0000256" key="1">
    <source>
        <dbReference type="SAM" id="SignalP"/>
    </source>
</evidence>
<dbReference type="AlphaFoldDB" id="A0A9P8UHQ9"/>
<evidence type="ECO:0000313" key="2">
    <source>
        <dbReference type="EMBL" id="KAH6652373.1"/>
    </source>
</evidence>
<organism evidence="2 3">
    <name type="scientific">Truncatella angustata</name>
    <dbReference type="NCBI Taxonomy" id="152316"/>
    <lineage>
        <taxon>Eukaryota</taxon>
        <taxon>Fungi</taxon>
        <taxon>Dikarya</taxon>
        <taxon>Ascomycota</taxon>
        <taxon>Pezizomycotina</taxon>
        <taxon>Sordariomycetes</taxon>
        <taxon>Xylariomycetidae</taxon>
        <taxon>Amphisphaeriales</taxon>
        <taxon>Sporocadaceae</taxon>
        <taxon>Truncatella</taxon>
    </lineage>
</organism>
<keyword evidence="3" id="KW-1185">Reference proteome</keyword>
<keyword evidence="1" id="KW-0732">Signal</keyword>
<dbReference type="OrthoDB" id="4153866at2759"/>
<name>A0A9P8UHQ9_9PEZI</name>
<feature type="signal peptide" evidence="1">
    <location>
        <begin position="1"/>
        <end position="24"/>
    </location>
</feature>
<dbReference type="EMBL" id="JAGPXC010000006">
    <property type="protein sequence ID" value="KAH6652373.1"/>
    <property type="molecule type" value="Genomic_DNA"/>
</dbReference>
<dbReference type="Proteomes" id="UP000758603">
    <property type="component" value="Unassembled WGS sequence"/>
</dbReference>
<gene>
    <name evidence="2" type="ORF">BKA67DRAFT_637924</name>
</gene>
<evidence type="ECO:0000313" key="3">
    <source>
        <dbReference type="Proteomes" id="UP000758603"/>
    </source>
</evidence>
<dbReference type="RefSeq" id="XP_045956651.1">
    <property type="nucleotide sequence ID" value="XM_046105706.1"/>
</dbReference>
<comment type="caution">
    <text evidence="2">The sequence shown here is derived from an EMBL/GenBank/DDBJ whole genome shotgun (WGS) entry which is preliminary data.</text>
</comment>
<accession>A0A9P8UHQ9</accession>
<protein>
    <submittedName>
        <fullName evidence="2">Uncharacterized protein</fullName>
    </submittedName>
</protein>
<dbReference type="GeneID" id="70134597"/>